<organism evidence="2 3">
    <name type="scientific">Dryococelus australis</name>
    <dbReference type="NCBI Taxonomy" id="614101"/>
    <lineage>
        <taxon>Eukaryota</taxon>
        <taxon>Metazoa</taxon>
        <taxon>Ecdysozoa</taxon>
        <taxon>Arthropoda</taxon>
        <taxon>Hexapoda</taxon>
        <taxon>Insecta</taxon>
        <taxon>Pterygota</taxon>
        <taxon>Neoptera</taxon>
        <taxon>Polyneoptera</taxon>
        <taxon>Phasmatodea</taxon>
        <taxon>Verophasmatodea</taxon>
        <taxon>Anareolatae</taxon>
        <taxon>Phasmatidae</taxon>
        <taxon>Eurycanthinae</taxon>
        <taxon>Dryococelus</taxon>
    </lineage>
</organism>
<evidence type="ECO:0000313" key="2">
    <source>
        <dbReference type="EMBL" id="KAJ8879834.1"/>
    </source>
</evidence>
<name>A0ABQ9H6B1_9NEOP</name>
<feature type="region of interest" description="Disordered" evidence="1">
    <location>
        <begin position="23"/>
        <end position="48"/>
    </location>
</feature>
<proteinExistence type="predicted"/>
<feature type="region of interest" description="Disordered" evidence="1">
    <location>
        <begin position="352"/>
        <end position="395"/>
    </location>
</feature>
<feature type="compositionally biased region" description="Low complexity" evidence="1">
    <location>
        <begin position="507"/>
        <end position="518"/>
    </location>
</feature>
<comment type="caution">
    <text evidence="2">The sequence shown here is derived from an EMBL/GenBank/DDBJ whole genome shotgun (WGS) entry which is preliminary data.</text>
</comment>
<evidence type="ECO:0000313" key="3">
    <source>
        <dbReference type="Proteomes" id="UP001159363"/>
    </source>
</evidence>
<feature type="compositionally biased region" description="Basic residues" evidence="1">
    <location>
        <begin position="25"/>
        <end position="40"/>
    </location>
</feature>
<accession>A0ABQ9H6B1</accession>
<gene>
    <name evidence="2" type="ORF">PR048_020451</name>
</gene>
<reference evidence="2 3" key="1">
    <citation type="submission" date="2023-02" db="EMBL/GenBank/DDBJ databases">
        <title>LHISI_Scaffold_Assembly.</title>
        <authorList>
            <person name="Stuart O.P."/>
            <person name="Cleave R."/>
            <person name="Magrath M.J.L."/>
            <person name="Mikheyev A.S."/>
        </authorList>
    </citation>
    <scope>NUCLEOTIDE SEQUENCE [LARGE SCALE GENOMIC DNA]</scope>
    <source>
        <strain evidence="2">Daus_M_001</strain>
        <tissue evidence="2">Leg muscle</tissue>
    </source>
</reference>
<evidence type="ECO:0000256" key="1">
    <source>
        <dbReference type="SAM" id="MobiDB-lite"/>
    </source>
</evidence>
<protein>
    <submittedName>
        <fullName evidence="2">Uncharacterized protein</fullName>
    </submittedName>
</protein>
<feature type="region of interest" description="Disordered" evidence="1">
    <location>
        <begin position="491"/>
        <end position="546"/>
    </location>
</feature>
<feature type="region of interest" description="Disordered" evidence="1">
    <location>
        <begin position="273"/>
        <end position="298"/>
    </location>
</feature>
<sequence>MFQTSQIVGFVLTVLTKARSAFNSRARRTRKNHARRRHRGKEGLGSHGLHFGAMTTSLSVLRASLNYEEQGKNRQERHLICTVQDPDGNSARLARRSDEALEVRVSVARIVPSLLDLGRGVPTGVHRILKRAPKRDRSPPYSHPPTLVPLDTLSHLCPGEDPVCQWLCEVAQRLITGLVFGRMRVHWRRCKLRREEGLGRNRPWPSIRLERFRKIMENRNQDDRAGNRTWVLPNASLVTYHCVTSLGTMNLRRKKTPVYKILFMSFSKAEPSGSERIVPERGEMRGGSPATASDSLQAPAAAPVVSLCGLRKFPLTRPQRTHSPELRTPCTSRRKGLELDPVQECLIVCEGEETGDPRENPPTSGIVRHDSPIENPVTRLGIDPDSPLWEASRLTTRPPWPRHTVAEIPSKPLECMVKGILIGRPSHGKRYGEFAHISCHKVVGIPQDECDERLLRTSATIELSICHVGATVARTRDPPTTSNTERIRLHQVRQKEQQTKALMEAQPGPSGSGTSSLPKRQASPASGKEETIAHTRYPGNSGKAPQLSKSKCFAYPSIPAHLPPLTEVLTD</sequence>
<keyword evidence="3" id="KW-1185">Reference proteome</keyword>
<dbReference type="Proteomes" id="UP001159363">
    <property type="component" value="Chromosome 6"/>
</dbReference>
<dbReference type="EMBL" id="JARBHB010000007">
    <property type="protein sequence ID" value="KAJ8879834.1"/>
    <property type="molecule type" value="Genomic_DNA"/>
</dbReference>